<sequence>MTEFGEHLPDSEAQPTEESEEIGAYSQAQAMKKCLELARSYGGVMKEPPAHTGRPGRYICKIIVWRKRRDEHSN</sequence>
<comment type="caution">
    <text evidence="2">The sequence shown here is derived from an EMBL/GenBank/DDBJ whole genome shotgun (WGS) entry which is preliminary data.</text>
</comment>
<keyword evidence="3" id="KW-1185">Reference proteome</keyword>
<reference evidence="2 3" key="1">
    <citation type="journal article" date="2013" name="Genome Biol. Evol.">
        <title>Genomes of Stigonematalean cyanobacteria (subsection V) and the evolution of oxygenic photosynthesis from prokaryotes to plastids.</title>
        <authorList>
            <person name="Dagan T."/>
            <person name="Roettger M."/>
            <person name="Stucken K."/>
            <person name="Landan G."/>
            <person name="Koch R."/>
            <person name="Major P."/>
            <person name="Gould S.B."/>
            <person name="Goremykin V.V."/>
            <person name="Rippka R."/>
            <person name="Tandeau de Marsac N."/>
            <person name="Gugger M."/>
            <person name="Lockhart P.J."/>
            <person name="Allen J.F."/>
            <person name="Brune I."/>
            <person name="Maus I."/>
            <person name="Puhler A."/>
            <person name="Martin W.F."/>
        </authorList>
    </citation>
    <scope>NUCLEOTIDE SEQUENCE [LARGE SCALE GENOMIC DNA]</scope>
    <source>
        <strain evidence="2 3">PCC 7110</strain>
    </source>
</reference>
<protein>
    <submittedName>
        <fullName evidence="2">Uncharacterized protein</fullName>
    </submittedName>
</protein>
<dbReference type="OrthoDB" id="495737at2"/>
<dbReference type="EMBL" id="ANNX02000020">
    <property type="protein sequence ID" value="KYC42085.1"/>
    <property type="molecule type" value="Genomic_DNA"/>
</dbReference>
<accession>A0A139XBM4</accession>
<evidence type="ECO:0000313" key="2">
    <source>
        <dbReference type="EMBL" id="KYC42085.1"/>
    </source>
</evidence>
<evidence type="ECO:0000313" key="3">
    <source>
        <dbReference type="Proteomes" id="UP000076925"/>
    </source>
</evidence>
<proteinExistence type="predicted"/>
<feature type="compositionally biased region" description="Basic and acidic residues" evidence="1">
    <location>
        <begin position="1"/>
        <end position="10"/>
    </location>
</feature>
<dbReference type="Proteomes" id="UP000076925">
    <property type="component" value="Unassembled WGS sequence"/>
</dbReference>
<dbReference type="STRING" id="128403.WA1_18970"/>
<dbReference type="AlphaFoldDB" id="A0A139XBM4"/>
<evidence type="ECO:0000256" key="1">
    <source>
        <dbReference type="SAM" id="MobiDB-lite"/>
    </source>
</evidence>
<gene>
    <name evidence="2" type="ORF">WA1_18970</name>
</gene>
<organism evidence="2 3">
    <name type="scientific">Scytonema hofmannii PCC 7110</name>
    <dbReference type="NCBI Taxonomy" id="128403"/>
    <lineage>
        <taxon>Bacteria</taxon>
        <taxon>Bacillati</taxon>
        <taxon>Cyanobacteriota</taxon>
        <taxon>Cyanophyceae</taxon>
        <taxon>Nostocales</taxon>
        <taxon>Scytonemataceae</taxon>
        <taxon>Scytonema</taxon>
    </lineage>
</organism>
<name>A0A139XBM4_9CYAN</name>
<feature type="region of interest" description="Disordered" evidence="1">
    <location>
        <begin position="1"/>
        <end position="27"/>
    </location>
</feature>